<evidence type="ECO:0000313" key="1">
    <source>
        <dbReference type="EMBL" id="BBO70437.1"/>
    </source>
</evidence>
<organism evidence="1 2">
    <name type="scientific">Desulfosarcina alkanivorans</name>
    <dbReference type="NCBI Taxonomy" id="571177"/>
    <lineage>
        <taxon>Bacteria</taxon>
        <taxon>Pseudomonadati</taxon>
        <taxon>Thermodesulfobacteriota</taxon>
        <taxon>Desulfobacteria</taxon>
        <taxon>Desulfobacterales</taxon>
        <taxon>Desulfosarcinaceae</taxon>
        <taxon>Desulfosarcina</taxon>
    </lineage>
</organism>
<sequence>MNSLRRERIETRGLTRRRLLCLGVLGLAGWMASPIRNVAAAVQNDLALVAAIPRKTPREAPLLVFRDFATDPDVEVIRHIRHELGQQKDMLARIRQTIGFEKRVKFSMEEIQVRLMYVPQLQDRHADAYYRYCLDVTEALFQMTGMDNFYDVITCPRTRFPAVSTTGKSAFLVHRLAKAYRAVCRFTAESGRSVKTTLSGAIFSNHLGAVDLEIQLMAPGEYRLTRRPFTIWQNDTRNLSTLMSIPVEETLHFYIGQATDREIANAMAHHPPTDLAAAQRLAQSWMAVEEAVVGGLVNSMLAGYCTRRHVTLPGFYTGETHPAVPSLHRYRYRDQGIRLVRDLGFKDAVSRYMDNPSAFRAQLLRRPDA</sequence>
<protein>
    <submittedName>
        <fullName evidence="1">Uncharacterized protein</fullName>
    </submittedName>
</protein>
<dbReference type="EMBL" id="AP021874">
    <property type="protein sequence ID" value="BBO70437.1"/>
    <property type="molecule type" value="Genomic_DNA"/>
</dbReference>
<dbReference type="OrthoDB" id="5419951at2"/>
<proteinExistence type="predicted"/>
<dbReference type="AlphaFoldDB" id="A0A5K7Z0V0"/>
<gene>
    <name evidence="1" type="ORF">DSCA_43670</name>
</gene>
<evidence type="ECO:0000313" key="2">
    <source>
        <dbReference type="Proteomes" id="UP000427906"/>
    </source>
</evidence>
<dbReference type="KEGG" id="dalk:DSCA_43670"/>
<dbReference type="Proteomes" id="UP000427906">
    <property type="component" value="Chromosome"/>
</dbReference>
<keyword evidence="2" id="KW-1185">Reference proteome</keyword>
<name>A0A5K7Z0V0_9BACT</name>
<accession>A0A5K7Z0V0</accession>
<dbReference type="RefSeq" id="WP_155318387.1">
    <property type="nucleotide sequence ID" value="NZ_AP021874.1"/>
</dbReference>
<reference evidence="1 2" key="1">
    <citation type="submission" date="2019-11" db="EMBL/GenBank/DDBJ databases">
        <title>Comparative genomics of hydrocarbon-degrading Desulfosarcina strains.</title>
        <authorList>
            <person name="Watanabe M."/>
            <person name="Kojima H."/>
            <person name="Fukui M."/>
        </authorList>
    </citation>
    <scope>NUCLEOTIDE SEQUENCE [LARGE SCALE GENOMIC DNA]</scope>
    <source>
        <strain evidence="1 2">PL12</strain>
    </source>
</reference>